<proteinExistence type="predicted"/>
<dbReference type="VEuPathDB" id="ToxoDB:LOC34620647"/>
<evidence type="ECO:0000259" key="1">
    <source>
        <dbReference type="PROSITE" id="PS50280"/>
    </source>
</evidence>
<protein>
    <submittedName>
        <fullName evidence="2">Histone lysine</fullName>
    </submittedName>
</protein>
<dbReference type="Gene3D" id="2.170.270.10">
    <property type="entry name" value="SET domain"/>
    <property type="match status" value="1"/>
</dbReference>
<dbReference type="VEuPathDB" id="ToxoDB:cyc_04060"/>
<dbReference type="CDD" id="cd08161">
    <property type="entry name" value="SET"/>
    <property type="match status" value="1"/>
</dbReference>
<organism evidence="2 3">
    <name type="scientific">Cyclospora cayetanensis</name>
    <dbReference type="NCBI Taxonomy" id="88456"/>
    <lineage>
        <taxon>Eukaryota</taxon>
        <taxon>Sar</taxon>
        <taxon>Alveolata</taxon>
        <taxon>Apicomplexa</taxon>
        <taxon>Conoidasida</taxon>
        <taxon>Coccidia</taxon>
        <taxon>Eucoccidiorida</taxon>
        <taxon>Eimeriorina</taxon>
        <taxon>Eimeriidae</taxon>
        <taxon>Cyclospora</taxon>
    </lineage>
</organism>
<keyword evidence="3" id="KW-1185">Reference proteome</keyword>
<dbReference type="SUPFAM" id="SSF82199">
    <property type="entry name" value="SET domain"/>
    <property type="match status" value="1"/>
</dbReference>
<reference evidence="2 3" key="1">
    <citation type="journal article" date="2016" name="BMC Genomics">
        <title>Comparative genomics reveals Cyclospora cayetanensis possesses coccidia-like metabolism and invasion components but unique surface antigens.</title>
        <authorList>
            <person name="Liu S."/>
            <person name="Wang L."/>
            <person name="Zheng H."/>
            <person name="Xu Z."/>
            <person name="Roellig D.M."/>
            <person name="Li N."/>
            <person name="Frace M.A."/>
            <person name="Tang K."/>
            <person name="Arrowood M.J."/>
            <person name="Moss D.M."/>
            <person name="Zhang L."/>
            <person name="Feng Y."/>
            <person name="Xiao L."/>
        </authorList>
    </citation>
    <scope>NUCLEOTIDE SEQUENCE [LARGE SCALE GENOMIC DNA]</scope>
    <source>
        <strain evidence="2 3">CHN_HEN01</strain>
    </source>
</reference>
<comment type="caution">
    <text evidence="2">The sequence shown here is derived from an EMBL/GenBank/DDBJ whole genome shotgun (WGS) entry which is preliminary data.</text>
</comment>
<evidence type="ECO:0000313" key="3">
    <source>
        <dbReference type="Proteomes" id="UP000095192"/>
    </source>
</evidence>
<dbReference type="Proteomes" id="UP000095192">
    <property type="component" value="Unassembled WGS sequence"/>
</dbReference>
<feature type="domain" description="SET" evidence="1">
    <location>
        <begin position="27"/>
        <end position="127"/>
    </location>
</feature>
<name>A0A1D3D571_9EIME</name>
<dbReference type="InParanoid" id="A0A1D3D571"/>
<dbReference type="PROSITE" id="PS50280">
    <property type="entry name" value="SET"/>
    <property type="match status" value="1"/>
</dbReference>
<dbReference type="InterPro" id="IPR046341">
    <property type="entry name" value="SET_dom_sf"/>
</dbReference>
<sequence length="151" mass="16992">MPATGSDREASLPRIPKTADGSFLPRGALIIAESRIPGAGLGLFVQQPTYTDVEPGTWICEYLGERKSLMQVMRMEDREYVYARYVNDNGDRRALNAEFFKFKHEGRVLLRATAEVKAGSEIYASYGEVFWRNRKMVIGYTPAAEWSTDSG</sequence>
<gene>
    <name evidence="2" type="ORF">cyc_04060</name>
</gene>
<accession>A0A1D3D571</accession>
<dbReference type="EMBL" id="JROU02000667">
    <property type="protein sequence ID" value="OEH78600.1"/>
    <property type="molecule type" value="Genomic_DNA"/>
</dbReference>
<dbReference type="AlphaFoldDB" id="A0A1D3D571"/>
<dbReference type="InterPro" id="IPR001214">
    <property type="entry name" value="SET_dom"/>
</dbReference>
<evidence type="ECO:0000313" key="2">
    <source>
        <dbReference type="EMBL" id="OEH78600.1"/>
    </source>
</evidence>